<proteinExistence type="predicted"/>
<dbReference type="RefSeq" id="WP_379908579.1">
    <property type="nucleotide sequence ID" value="NZ_JBHSWE010000001.1"/>
</dbReference>
<dbReference type="Gene3D" id="3.40.470.10">
    <property type="entry name" value="Uracil-DNA glycosylase-like domain"/>
    <property type="match status" value="1"/>
</dbReference>
<evidence type="ECO:0000256" key="1">
    <source>
        <dbReference type="SAM" id="MobiDB-lite"/>
    </source>
</evidence>
<comment type="caution">
    <text evidence="2">The sequence shown here is derived from an EMBL/GenBank/DDBJ whole genome shotgun (WGS) entry which is preliminary data.</text>
</comment>
<evidence type="ECO:0000313" key="3">
    <source>
        <dbReference type="Proteomes" id="UP001596422"/>
    </source>
</evidence>
<feature type="compositionally biased region" description="Low complexity" evidence="1">
    <location>
        <begin position="34"/>
        <end position="45"/>
    </location>
</feature>
<name>A0ABW1ZXY6_9GAMM</name>
<reference evidence="3" key="1">
    <citation type="journal article" date="2019" name="Int. J. Syst. Evol. Microbiol.">
        <title>The Global Catalogue of Microorganisms (GCM) 10K type strain sequencing project: providing services to taxonomists for standard genome sequencing and annotation.</title>
        <authorList>
            <consortium name="The Broad Institute Genomics Platform"/>
            <consortium name="The Broad Institute Genome Sequencing Center for Infectious Disease"/>
            <person name="Wu L."/>
            <person name="Ma J."/>
        </authorList>
    </citation>
    <scope>NUCLEOTIDE SEQUENCE [LARGE SCALE GENOMIC DNA]</scope>
    <source>
        <strain evidence="3">NBRC 111756</strain>
    </source>
</reference>
<organism evidence="2 3">
    <name type="scientific">Marinobacterium aestuariivivens</name>
    <dbReference type="NCBI Taxonomy" id="1698799"/>
    <lineage>
        <taxon>Bacteria</taxon>
        <taxon>Pseudomonadati</taxon>
        <taxon>Pseudomonadota</taxon>
        <taxon>Gammaproteobacteria</taxon>
        <taxon>Oceanospirillales</taxon>
        <taxon>Oceanospirillaceae</taxon>
        <taxon>Marinobacterium</taxon>
    </lineage>
</organism>
<keyword evidence="3" id="KW-1185">Reference proteome</keyword>
<sequence>MVPPAPRKASQPAGAGRAALLDSLGAESEPRSQASPAPEAGPVAPARPVEAVAVVEASPAVPLAPIEPQPIPEFKLAFLRLGDALLIDSLPPQSRGGLTAAHQRLAMALVRALGQASDEAPGVQILPWPAFTSRSLDQGREQAEAAVQRKLDHLLEPSPARFVLLLGEAAAQLVLRSRETGEGMRGVLFRPRSQLPALATASLSEMLQVPGCKREVWRDLQPLIRQLADG</sequence>
<gene>
    <name evidence="2" type="ORF">ACFQDL_08165</name>
</gene>
<feature type="region of interest" description="Disordered" evidence="1">
    <location>
        <begin position="1"/>
        <end position="45"/>
    </location>
</feature>
<protein>
    <recommendedName>
        <fullName evidence="4">Uracil-DNA glycosylase-like domain-containing protein</fullName>
    </recommendedName>
</protein>
<dbReference type="InterPro" id="IPR036895">
    <property type="entry name" value="Uracil-DNA_glycosylase-like_sf"/>
</dbReference>
<evidence type="ECO:0000313" key="2">
    <source>
        <dbReference type="EMBL" id="MFC6670061.1"/>
    </source>
</evidence>
<dbReference type="Proteomes" id="UP001596422">
    <property type="component" value="Unassembled WGS sequence"/>
</dbReference>
<accession>A0ABW1ZXY6</accession>
<dbReference type="SUPFAM" id="SSF52141">
    <property type="entry name" value="Uracil-DNA glycosylase-like"/>
    <property type="match status" value="1"/>
</dbReference>
<dbReference type="EMBL" id="JBHSWE010000001">
    <property type="protein sequence ID" value="MFC6670061.1"/>
    <property type="molecule type" value="Genomic_DNA"/>
</dbReference>
<evidence type="ECO:0008006" key="4">
    <source>
        <dbReference type="Google" id="ProtNLM"/>
    </source>
</evidence>